<accession>X0RZF1</accession>
<evidence type="ECO:0000313" key="1">
    <source>
        <dbReference type="EMBL" id="GAF68376.1"/>
    </source>
</evidence>
<dbReference type="EMBL" id="BARS01003778">
    <property type="protein sequence ID" value="GAF68376.1"/>
    <property type="molecule type" value="Genomic_DNA"/>
</dbReference>
<proteinExistence type="predicted"/>
<protein>
    <submittedName>
        <fullName evidence="1">Uncharacterized protein</fullName>
    </submittedName>
</protein>
<gene>
    <name evidence="1" type="ORF">S01H1_07324</name>
</gene>
<sequence>MAYSVDKIKAEAEIVLETYKGRSGKEHAKSLSVWHMRVYANKVLFLCKHIEKLEAKMK</sequence>
<comment type="caution">
    <text evidence="1">The sequence shown here is derived from an EMBL/GenBank/DDBJ whole genome shotgun (WGS) entry which is preliminary data.</text>
</comment>
<dbReference type="AlphaFoldDB" id="X0RZF1"/>
<reference evidence="1" key="1">
    <citation type="journal article" date="2014" name="Front. Microbiol.">
        <title>High frequency of phylogenetically diverse reductive dehalogenase-homologous genes in deep subseafloor sedimentary metagenomes.</title>
        <authorList>
            <person name="Kawai M."/>
            <person name="Futagami T."/>
            <person name="Toyoda A."/>
            <person name="Takaki Y."/>
            <person name="Nishi S."/>
            <person name="Hori S."/>
            <person name="Arai W."/>
            <person name="Tsubouchi T."/>
            <person name="Morono Y."/>
            <person name="Uchiyama I."/>
            <person name="Ito T."/>
            <person name="Fujiyama A."/>
            <person name="Inagaki F."/>
            <person name="Takami H."/>
        </authorList>
    </citation>
    <scope>NUCLEOTIDE SEQUENCE</scope>
    <source>
        <strain evidence="1">Expedition CK06-06</strain>
    </source>
</reference>
<name>X0RZF1_9ZZZZ</name>
<organism evidence="1">
    <name type="scientific">marine sediment metagenome</name>
    <dbReference type="NCBI Taxonomy" id="412755"/>
    <lineage>
        <taxon>unclassified sequences</taxon>
        <taxon>metagenomes</taxon>
        <taxon>ecological metagenomes</taxon>
    </lineage>
</organism>